<dbReference type="GO" id="GO:0016787">
    <property type="term" value="F:hydrolase activity"/>
    <property type="evidence" value="ECO:0007669"/>
    <property type="project" value="UniProtKB-KW"/>
</dbReference>
<keyword evidence="4" id="KW-0067">ATP-binding</keyword>
<evidence type="ECO:0000313" key="6">
    <source>
        <dbReference type="EMBL" id="QTA82706.1"/>
    </source>
</evidence>
<dbReference type="Gene3D" id="3.40.50.300">
    <property type="entry name" value="P-loop containing nucleotide triphosphate hydrolases"/>
    <property type="match status" value="1"/>
</dbReference>
<dbReference type="InterPro" id="IPR045455">
    <property type="entry name" value="NrS-1_pol-like_helicase"/>
</dbReference>
<dbReference type="KEGG" id="dli:dnl_50880"/>
<dbReference type="InterPro" id="IPR051620">
    <property type="entry name" value="ORF904-like_C"/>
</dbReference>
<dbReference type="EMBL" id="CP061799">
    <property type="protein sequence ID" value="QTA82706.1"/>
    <property type="molecule type" value="Genomic_DNA"/>
</dbReference>
<evidence type="ECO:0000256" key="4">
    <source>
        <dbReference type="ARBA" id="ARBA00022840"/>
    </source>
</evidence>
<keyword evidence="7" id="KW-1185">Reference proteome</keyword>
<dbReference type="SMART" id="SM00885">
    <property type="entry name" value="D5_N"/>
    <property type="match status" value="1"/>
</dbReference>
<organism evidence="6 7">
    <name type="scientific">Desulfonema limicola</name>
    <dbReference type="NCBI Taxonomy" id="45656"/>
    <lineage>
        <taxon>Bacteria</taxon>
        <taxon>Pseudomonadati</taxon>
        <taxon>Thermodesulfobacteriota</taxon>
        <taxon>Desulfobacteria</taxon>
        <taxon>Desulfobacterales</taxon>
        <taxon>Desulfococcaceae</taxon>
        <taxon>Desulfonema</taxon>
    </lineage>
</organism>
<keyword evidence="3" id="KW-0347">Helicase</keyword>
<dbReference type="InterPro" id="IPR004968">
    <property type="entry name" value="DNA_primase/NTPase_C"/>
</dbReference>
<protein>
    <submittedName>
        <fullName evidence="6">DNA primase</fullName>
    </submittedName>
</protein>
<keyword evidence="1" id="KW-0547">Nucleotide-binding</keyword>
<evidence type="ECO:0000256" key="3">
    <source>
        <dbReference type="ARBA" id="ARBA00022806"/>
    </source>
</evidence>
<dbReference type="AlphaFoldDB" id="A0A975GIQ9"/>
<dbReference type="Proteomes" id="UP000663720">
    <property type="component" value="Chromosome"/>
</dbReference>
<reference evidence="6" key="1">
    <citation type="journal article" date="2021" name="Microb. Physiol.">
        <title>Proteogenomic Insights into the Physiology of Marine, Sulfate-Reducing, Filamentous Desulfonema limicola and Desulfonema magnum.</title>
        <authorList>
            <person name="Schnaars V."/>
            <person name="Wohlbrand L."/>
            <person name="Scheve S."/>
            <person name="Hinrichs C."/>
            <person name="Reinhardt R."/>
            <person name="Rabus R."/>
        </authorList>
    </citation>
    <scope>NUCLEOTIDE SEQUENCE</scope>
    <source>
        <strain evidence="6">5ac10</strain>
    </source>
</reference>
<dbReference type="SUPFAM" id="SSF52540">
    <property type="entry name" value="P-loop containing nucleoside triphosphate hydrolases"/>
    <property type="match status" value="1"/>
</dbReference>
<proteinExistence type="predicted"/>
<dbReference type="InterPro" id="IPR027417">
    <property type="entry name" value="P-loop_NTPase"/>
</dbReference>
<keyword evidence="2" id="KW-0378">Hydrolase</keyword>
<dbReference type="InterPro" id="IPR054468">
    <property type="entry name" value="NrSPol-like_HBD"/>
</dbReference>
<name>A0A975GIQ9_9BACT</name>
<evidence type="ECO:0000256" key="2">
    <source>
        <dbReference type="ARBA" id="ARBA00022801"/>
    </source>
</evidence>
<sequence length="781" mass="89447">MKGESTFYKEKRINMKELSNNTKVKLIVENIPEEIKNLPQWVAWKGELKENKKLSKKPINPLNGSYAETNNPETWGTFEESLAYCEQNNLQGVGFVFTAEDPYVGIDLDNCLDPETDTFTPEVSEIVKMFNSYTEISPSGNGLHIFVKGNIPKSRNGEIEIYDQGRFFTITGELYGDSPIVIHERSKEVIDFYHKCYPDDDSEKNNNPVLPHKAERKKTDTVFTHDEEHPLIKKAMASKNGHKFKNLWQGDFSFYESQSEADLALCRLLAFWTNNNEQQIDNLFRKSGLYRQKWDERHFSSGMTYGQSTINMAISATNETYKPQEFYPEPLASDKPQTFALTDLGNAERLVAQCGDDIHYCHTMGKWLIWDGKRWIIDKSETIKSKAKKVVRNIYAEAQKEDDDRRRREIVSHATKSESASRIKSMISLAKSEAGIPVSQDDLDKNQFLLNCLNGTIDLKTGELLPHNREHLITKLVPVEYNPKALCPTWDSFMNRIMDNNQNLISFLQRAVGYSLTGDTGEQCMFIFWGTGANGKSTFLQTIGKMLDDYSMNTPTQTLLVKRQGAMSNDVAKLKGARFVTASEAETDQKLAEGLIKQMTGSDTISARFLFQEWFDFNPTHKIFLGTNHKPVINGTDNAIWRRIRLVNFDVTIPESERDKRLLSKLQEELSGILAWAVRGCLDWYKNGLGEPEEVKEATDDYREEMDILAQFLKDRCKEKDGAKELSKDIWEQYQEWCEDNGESMITRKSFSMKMKEKGFKTCRIGSSGGRGWIGIELLTH</sequence>
<dbReference type="Pfam" id="PF22763">
    <property type="entry name" value="NrS1-1_pol-like_HBD"/>
    <property type="match status" value="1"/>
</dbReference>
<evidence type="ECO:0000256" key="1">
    <source>
        <dbReference type="ARBA" id="ARBA00022741"/>
    </source>
</evidence>
<gene>
    <name evidence="6" type="ORF">dnl_50880</name>
</gene>
<dbReference type="Pfam" id="PF19263">
    <property type="entry name" value="DUF5906"/>
    <property type="match status" value="1"/>
</dbReference>
<dbReference type="GO" id="GO:0005524">
    <property type="term" value="F:ATP binding"/>
    <property type="evidence" value="ECO:0007669"/>
    <property type="project" value="UniProtKB-KW"/>
</dbReference>
<dbReference type="NCBIfam" id="TIGR01613">
    <property type="entry name" value="primase_Cterm"/>
    <property type="match status" value="1"/>
</dbReference>
<evidence type="ECO:0000259" key="5">
    <source>
        <dbReference type="PROSITE" id="PS51206"/>
    </source>
</evidence>
<dbReference type="InterPro" id="IPR006500">
    <property type="entry name" value="Helicase_put_C_phage/plasmid"/>
</dbReference>
<dbReference type="PANTHER" id="PTHR35372">
    <property type="entry name" value="ATP BINDING PROTEIN-RELATED"/>
    <property type="match status" value="1"/>
</dbReference>
<dbReference type="InterPro" id="IPR014818">
    <property type="entry name" value="Phage/plasmid_primase_P4_C"/>
</dbReference>
<dbReference type="PROSITE" id="PS51206">
    <property type="entry name" value="SF3_HELICASE_1"/>
    <property type="match status" value="1"/>
</dbReference>
<dbReference type="GO" id="GO:0004386">
    <property type="term" value="F:helicase activity"/>
    <property type="evidence" value="ECO:0007669"/>
    <property type="project" value="UniProtKB-KW"/>
</dbReference>
<dbReference type="InterPro" id="IPR014015">
    <property type="entry name" value="Helicase_SF3_DNA-vir"/>
</dbReference>
<evidence type="ECO:0000313" key="7">
    <source>
        <dbReference type="Proteomes" id="UP000663720"/>
    </source>
</evidence>
<accession>A0A975GIQ9</accession>
<feature type="domain" description="SF3 helicase" evidence="5">
    <location>
        <begin position="503"/>
        <end position="662"/>
    </location>
</feature>
<dbReference type="Pfam" id="PF08706">
    <property type="entry name" value="D5_N"/>
    <property type="match status" value="1"/>
</dbReference>
<dbReference type="PANTHER" id="PTHR35372:SF2">
    <property type="entry name" value="SF3 HELICASE DOMAIN-CONTAINING PROTEIN"/>
    <property type="match status" value="1"/>
</dbReference>
<dbReference type="Pfam" id="PF03288">
    <property type="entry name" value="Pox_D5"/>
    <property type="match status" value="1"/>
</dbReference>